<evidence type="ECO:0000313" key="3">
    <source>
        <dbReference type="Proteomes" id="UP000671852"/>
    </source>
</evidence>
<name>A0A975AY56_9BACT</name>
<accession>A0A975AY56</accession>
<dbReference type="PROSITE" id="PS50887">
    <property type="entry name" value="GGDEF"/>
    <property type="match status" value="1"/>
</dbReference>
<gene>
    <name evidence="2" type="ORF">GJV85_01000</name>
</gene>
<dbReference type="RefSeq" id="WP_207562032.1">
    <property type="nucleotide sequence ID" value="NZ_CP046072.1"/>
</dbReference>
<keyword evidence="3" id="KW-1185">Reference proteome</keyword>
<dbReference type="Proteomes" id="UP000671852">
    <property type="component" value="Chromosome"/>
</dbReference>
<dbReference type="InterPro" id="IPR000160">
    <property type="entry name" value="GGDEF_dom"/>
</dbReference>
<dbReference type="EMBL" id="CP046072">
    <property type="protein sequence ID" value="QSZ40752.1"/>
    <property type="molecule type" value="Genomic_DNA"/>
</dbReference>
<reference evidence="2" key="2">
    <citation type="submission" date="2021-04" db="EMBL/GenBank/DDBJ databases">
        <title>Isolation and characterization of a novel species of the genus Sulfurimonas.</title>
        <authorList>
            <person name="Fukui M."/>
        </authorList>
    </citation>
    <scope>NUCLEOTIDE SEQUENCE</scope>
    <source>
        <strain evidence="2">H1576</strain>
    </source>
</reference>
<dbReference type="KEGG" id="saqt:GJV85_01000"/>
<reference evidence="2" key="1">
    <citation type="submission" date="2019-11" db="EMBL/GenBank/DDBJ databases">
        <authorList>
            <person name="Kojima H."/>
        </authorList>
    </citation>
    <scope>NUCLEOTIDE SEQUENCE</scope>
    <source>
        <strain evidence="2">H1576</strain>
    </source>
</reference>
<organism evidence="2 3">
    <name type="scientific">Sulfurimonas aquatica</name>
    <dbReference type="NCBI Taxonomy" id="2672570"/>
    <lineage>
        <taxon>Bacteria</taxon>
        <taxon>Pseudomonadati</taxon>
        <taxon>Campylobacterota</taxon>
        <taxon>Epsilonproteobacteria</taxon>
        <taxon>Campylobacterales</taxon>
        <taxon>Sulfurimonadaceae</taxon>
        <taxon>Sulfurimonas</taxon>
    </lineage>
</organism>
<sequence length="266" mass="30549">MLEEKYLDLVKSVINSQENLVVIFDKEEILLTNNSFNHFFGASSLDEYKSNFGPFLDHFVPHPSYFNKEKITPELSWFESIMNLPEIDRVVSILNQNYEPQAFSVNVDMSLGELKVVTFVNITQSLIKRLMIENNASVDAKSGAYSKSYFLHIMKSYEDASLFNEKIIGASAIEIKSDKEVSETTLREFVENFKQFIREDDMLIRWSSKQFLLIYLAKDATTATKVRSKLKSIATNKTISGVSYLLSSTWQKDKESITTLLSRLKI</sequence>
<dbReference type="AlphaFoldDB" id="A0A975AY56"/>
<feature type="domain" description="GGDEF" evidence="1">
    <location>
        <begin position="166"/>
        <end position="266"/>
    </location>
</feature>
<evidence type="ECO:0000259" key="1">
    <source>
        <dbReference type="PROSITE" id="PS50887"/>
    </source>
</evidence>
<proteinExistence type="predicted"/>
<protein>
    <recommendedName>
        <fullName evidence="1">GGDEF domain-containing protein</fullName>
    </recommendedName>
</protein>
<evidence type="ECO:0000313" key="2">
    <source>
        <dbReference type="EMBL" id="QSZ40752.1"/>
    </source>
</evidence>